<name>A0A8J7KBW5_9GAMM</name>
<protein>
    <submittedName>
        <fullName evidence="10">B12-binding domain-containing radical SAM protein</fullName>
    </submittedName>
</protein>
<dbReference type="PROSITE" id="PS51918">
    <property type="entry name" value="RADICAL_SAM"/>
    <property type="match status" value="1"/>
</dbReference>
<dbReference type="SFLD" id="SFLDG01082">
    <property type="entry name" value="B12-binding_domain_containing"/>
    <property type="match status" value="1"/>
</dbReference>
<dbReference type="SFLD" id="SFLDG01123">
    <property type="entry name" value="methyltransferase_(Class_B)"/>
    <property type="match status" value="1"/>
</dbReference>
<dbReference type="InterPro" id="IPR034466">
    <property type="entry name" value="Methyltransferase_Class_B"/>
</dbReference>
<dbReference type="PANTHER" id="PTHR43409">
    <property type="entry name" value="ANAEROBIC MAGNESIUM-PROTOPORPHYRIN IX MONOMETHYL ESTER CYCLASE-RELATED"/>
    <property type="match status" value="1"/>
</dbReference>
<dbReference type="RefSeq" id="WP_193955221.1">
    <property type="nucleotide sequence ID" value="NZ_JADEYS010000029.1"/>
</dbReference>
<dbReference type="CDD" id="cd01335">
    <property type="entry name" value="Radical_SAM"/>
    <property type="match status" value="1"/>
</dbReference>
<keyword evidence="5" id="KW-0479">Metal-binding</keyword>
<proteinExistence type="predicted"/>
<dbReference type="Proteomes" id="UP000640333">
    <property type="component" value="Unassembled WGS sequence"/>
</dbReference>
<gene>
    <name evidence="10" type="ORF">IOQ59_19870</name>
</gene>
<dbReference type="AlphaFoldDB" id="A0A8J7KBW5"/>
<evidence type="ECO:0000256" key="5">
    <source>
        <dbReference type="ARBA" id="ARBA00022723"/>
    </source>
</evidence>
<keyword evidence="4" id="KW-0949">S-adenosyl-L-methionine</keyword>
<evidence type="ECO:0000313" key="11">
    <source>
        <dbReference type="Proteomes" id="UP000640333"/>
    </source>
</evidence>
<dbReference type="GO" id="GO:0031419">
    <property type="term" value="F:cobalamin binding"/>
    <property type="evidence" value="ECO:0007669"/>
    <property type="project" value="InterPro"/>
</dbReference>
<dbReference type="InterPro" id="IPR058240">
    <property type="entry name" value="rSAM_sf"/>
</dbReference>
<dbReference type="SFLD" id="SFLDS00029">
    <property type="entry name" value="Radical_SAM"/>
    <property type="match status" value="1"/>
</dbReference>
<dbReference type="GO" id="GO:0046872">
    <property type="term" value="F:metal ion binding"/>
    <property type="evidence" value="ECO:0007669"/>
    <property type="project" value="UniProtKB-KW"/>
</dbReference>
<evidence type="ECO:0000259" key="8">
    <source>
        <dbReference type="PROSITE" id="PS51332"/>
    </source>
</evidence>
<dbReference type="SMART" id="SM00729">
    <property type="entry name" value="Elp3"/>
    <property type="match status" value="1"/>
</dbReference>
<dbReference type="Pfam" id="PF04055">
    <property type="entry name" value="Radical_SAM"/>
    <property type="match status" value="1"/>
</dbReference>
<dbReference type="GO" id="GO:0005829">
    <property type="term" value="C:cytosol"/>
    <property type="evidence" value="ECO:0007669"/>
    <property type="project" value="TreeGrafter"/>
</dbReference>
<keyword evidence="7" id="KW-0411">Iron-sulfur</keyword>
<evidence type="ECO:0000256" key="4">
    <source>
        <dbReference type="ARBA" id="ARBA00022691"/>
    </source>
</evidence>
<evidence type="ECO:0000256" key="6">
    <source>
        <dbReference type="ARBA" id="ARBA00023004"/>
    </source>
</evidence>
<keyword evidence="11" id="KW-1185">Reference proteome</keyword>
<dbReference type="Gene3D" id="3.80.30.20">
    <property type="entry name" value="tm_1862 like domain"/>
    <property type="match status" value="1"/>
</dbReference>
<dbReference type="GO" id="GO:0003824">
    <property type="term" value="F:catalytic activity"/>
    <property type="evidence" value="ECO:0007669"/>
    <property type="project" value="InterPro"/>
</dbReference>
<keyword evidence="3" id="KW-0808">Transferase</keyword>
<accession>A0A8J7KBW5</accession>
<evidence type="ECO:0000256" key="7">
    <source>
        <dbReference type="ARBA" id="ARBA00023014"/>
    </source>
</evidence>
<dbReference type="InterPro" id="IPR006158">
    <property type="entry name" value="Cobalamin-bd"/>
</dbReference>
<feature type="domain" description="Radical SAM core" evidence="9">
    <location>
        <begin position="155"/>
        <end position="370"/>
    </location>
</feature>
<evidence type="ECO:0000313" key="10">
    <source>
        <dbReference type="EMBL" id="MBE9399526.1"/>
    </source>
</evidence>
<dbReference type="InterPro" id="IPR006638">
    <property type="entry name" value="Elp3/MiaA/NifB-like_rSAM"/>
</dbReference>
<evidence type="ECO:0000256" key="2">
    <source>
        <dbReference type="ARBA" id="ARBA00022603"/>
    </source>
</evidence>
<dbReference type="GO" id="GO:0051539">
    <property type="term" value="F:4 iron, 4 sulfur cluster binding"/>
    <property type="evidence" value="ECO:0007669"/>
    <property type="project" value="UniProtKB-KW"/>
</dbReference>
<organism evidence="10 11">
    <name type="scientific">Pontibacterium sinense</name>
    <dbReference type="NCBI Taxonomy" id="2781979"/>
    <lineage>
        <taxon>Bacteria</taxon>
        <taxon>Pseudomonadati</taxon>
        <taxon>Pseudomonadota</taxon>
        <taxon>Gammaproteobacteria</taxon>
        <taxon>Oceanospirillales</taxon>
        <taxon>Oceanospirillaceae</taxon>
        <taxon>Pontibacterium</taxon>
    </lineage>
</organism>
<dbReference type="PROSITE" id="PS51332">
    <property type="entry name" value="B12_BINDING"/>
    <property type="match status" value="1"/>
</dbReference>
<dbReference type="InterPro" id="IPR023404">
    <property type="entry name" value="rSAM_horseshoe"/>
</dbReference>
<comment type="caution">
    <text evidence="10">The sequence shown here is derived from an EMBL/GenBank/DDBJ whole genome shotgun (WGS) entry which is preliminary data.</text>
</comment>
<evidence type="ECO:0000259" key="9">
    <source>
        <dbReference type="PROSITE" id="PS51918"/>
    </source>
</evidence>
<sequence length="413" mass="46648">MKVTLIKASASGAFKDYKAYMGAPPQSVYSLAAATPEYIELDIIDETSDKPAPIKLESDLVAIFMSTPDAMRGYELADRYRAQNISVVFGGLHASFLPDEALIHSDAVLIGEAEAIWPHLLDDFEQGRLQAKYEQSSPSDLAKLHRYPHEYMDLAPYQGLGSVVVSRGCKFHCSYCTVHRFFHEFRTRPVGQIVDEIRSSGLEYIELHADNLVADREFAFELFEALKPLNIQWLAEATINIAEHDDLLEAAAESGLFYLLSGIETPSHAALKAAGKGFIRVDRTKDYIRKLHEYGIAVDSAMLFGFDEHSPDIFEETLAFVDDVELDVCHSVIVTPYPGTLLYNQLNEQNRILHQDWSRYDGTNAVFVPNQMTAHELEDGLNWFHEHYNSLGRGLKRRFTKARNLGWINSSYM</sequence>
<dbReference type="SUPFAM" id="SSF102114">
    <property type="entry name" value="Radical SAM enzymes"/>
    <property type="match status" value="1"/>
</dbReference>
<dbReference type="PANTHER" id="PTHR43409:SF7">
    <property type="entry name" value="BLL1977 PROTEIN"/>
    <property type="match status" value="1"/>
</dbReference>
<evidence type="ECO:0000256" key="3">
    <source>
        <dbReference type="ARBA" id="ARBA00022679"/>
    </source>
</evidence>
<dbReference type="InterPro" id="IPR051198">
    <property type="entry name" value="BchE-like"/>
</dbReference>
<feature type="domain" description="B12-binding" evidence="8">
    <location>
        <begin position="59"/>
        <end position="131"/>
    </location>
</feature>
<reference evidence="10" key="1">
    <citation type="submission" date="2020-10" db="EMBL/GenBank/DDBJ databases">
        <title>Bacterium isolated from coastal waters sediment.</title>
        <authorList>
            <person name="Chen R.-J."/>
            <person name="Lu D.-C."/>
            <person name="Zhu K.-L."/>
            <person name="Du Z.-J."/>
        </authorList>
    </citation>
    <scope>NUCLEOTIDE SEQUENCE</scope>
    <source>
        <strain evidence="10">N1Y112</strain>
    </source>
</reference>
<evidence type="ECO:0000256" key="1">
    <source>
        <dbReference type="ARBA" id="ARBA00001966"/>
    </source>
</evidence>
<comment type="cofactor">
    <cofactor evidence="1">
        <name>[4Fe-4S] cluster</name>
        <dbReference type="ChEBI" id="CHEBI:49883"/>
    </cofactor>
</comment>
<dbReference type="EMBL" id="JADEYS010000029">
    <property type="protein sequence ID" value="MBE9399526.1"/>
    <property type="molecule type" value="Genomic_DNA"/>
</dbReference>
<keyword evidence="2" id="KW-0489">Methyltransferase</keyword>
<dbReference type="InterPro" id="IPR007197">
    <property type="entry name" value="rSAM"/>
</dbReference>
<dbReference type="Gene3D" id="3.40.50.280">
    <property type="entry name" value="Cobalamin-binding domain"/>
    <property type="match status" value="1"/>
</dbReference>
<keyword evidence="6" id="KW-0408">Iron</keyword>